<feature type="region of interest" description="Disordered" evidence="2">
    <location>
        <begin position="437"/>
        <end position="477"/>
    </location>
</feature>
<feature type="compositionally biased region" description="Basic residues" evidence="2">
    <location>
        <begin position="454"/>
        <end position="463"/>
    </location>
</feature>
<reference evidence="4" key="1">
    <citation type="journal article" date="2023" name="Mol. Biol. Evol.">
        <title>Third-Generation Sequencing Reveals the Adaptive Role of the Epigenome in Three Deep-Sea Polychaetes.</title>
        <authorList>
            <person name="Perez M."/>
            <person name="Aroh O."/>
            <person name="Sun Y."/>
            <person name="Lan Y."/>
            <person name="Juniper S.K."/>
            <person name="Young C.R."/>
            <person name="Angers B."/>
            <person name="Qian P.Y."/>
        </authorList>
    </citation>
    <scope>NUCLEOTIDE SEQUENCE</scope>
    <source>
        <strain evidence="4">P08H-3</strain>
    </source>
</reference>
<sequence length="477" mass="54589">MIVCTLSHFITSIMLNWLFFLILPVIVQPVFSGYLKSTSDIKILEGETCVIEWLAYNNEEHTPPCSWWYAAEKSKEALTFLAYKNGKTYIYGRDNQWHFTNITNPCAGGLTKKMINIEDAGVYTMQTENGNLLRKEEAETLVEVLKGSNLNFSVFINDKVNKFDLGGDELRRTLGVFETDSPVSVSVELGEAFPSTTLTITSNLDEVSCDHPKRRCDLITSSEDILDVSVVIKIETGIIGANQIIITQPLTYCEYRGIKGYVFMMLDEESGKTEGKKMSVKRHIKKTIKDGFNDLIIAFNVDKQTACNEFVKGQDQTQHEQHEVIKSQKECISETMKLLTCIKSDLERYAVNNMQEELKISDEKDDIEEAEEAKENTSLLNLKDVQEQYEKITNLSLQQLKLENLLAEITSNIDYFNEKKNALDDAQHKVREIKERFEKIKKGNKSNEKDKLKNSKTKKCNKSNKKDKLKNSKTKKW</sequence>
<gene>
    <name evidence="4" type="ORF">LSH36_252g02032</name>
</gene>
<keyword evidence="3" id="KW-1133">Transmembrane helix</keyword>
<name>A0AAD9N5F2_9ANNE</name>
<keyword evidence="5" id="KW-1185">Reference proteome</keyword>
<evidence type="ECO:0000256" key="1">
    <source>
        <dbReference type="SAM" id="Coils"/>
    </source>
</evidence>
<keyword evidence="3" id="KW-0812">Transmembrane</keyword>
<evidence type="ECO:0000256" key="2">
    <source>
        <dbReference type="SAM" id="MobiDB-lite"/>
    </source>
</evidence>
<evidence type="ECO:0000313" key="4">
    <source>
        <dbReference type="EMBL" id="KAK2154974.1"/>
    </source>
</evidence>
<feature type="compositionally biased region" description="Basic and acidic residues" evidence="2">
    <location>
        <begin position="437"/>
        <end position="453"/>
    </location>
</feature>
<dbReference type="EMBL" id="JAODUP010000252">
    <property type="protein sequence ID" value="KAK2154974.1"/>
    <property type="molecule type" value="Genomic_DNA"/>
</dbReference>
<evidence type="ECO:0000256" key="3">
    <source>
        <dbReference type="SAM" id="Phobius"/>
    </source>
</evidence>
<keyword evidence="1" id="KW-0175">Coiled coil</keyword>
<keyword evidence="3" id="KW-0472">Membrane</keyword>
<protein>
    <submittedName>
        <fullName evidence="4">Uncharacterized protein</fullName>
    </submittedName>
</protein>
<dbReference type="AlphaFoldDB" id="A0AAD9N5F2"/>
<proteinExistence type="predicted"/>
<organism evidence="4 5">
    <name type="scientific">Paralvinella palmiformis</name>
    <dbReference type="NCBI Taxonomy" id="53620"/>
    <lineage>
        <taxon>Eukaryota</taxon>
        <taxon>Metazoa</taxon>
        <taxon>Spiralia</taxon>
        <taxon>Lophotrochozoa</taxon>
        <taxon>Annelida</taxon>
        <taxon>Polychaeta</taxon>
        <taxon>Sedentaria</taxon>
        <taxon>Canalipalpata</taxon>
        <taxon>Terebellida</taxon>
        <taxon>Terebelliformia</taxon>
        <taxon>Alvinellidae</taxon>
        <taxon>Paralvinella</taxon>
    </lineage>
</organism>
<comment type="caution">
    <text evidence="4">The sequence shown here is derived from an EMBL/GenBank/DDBJ whole genome shotgun (WGS) entry which is preliminary data.</text>
</comment>
<accession>A0AAD9N5F2</accession>
<evidence type="ECO:0000313" key="5">
    <source>
        <dbReference type="Proteomes" id="UP001208570"/>
    </source>
</evidence>
<feature type="transmembrane region" description="Helical" evidence="3">
    <location>
        <begin position="6"/>
        <end position="27"/>
    </location>
</feature>
<dbReference type="Proteomes" id="UP001208570">
    <property type="component" value="Unassembled WGS sequence"/>
</dbReference>
<feature type="coiled-coil region" evidence="1">
    <location>
        <begin position="353"/>
        <end position="380"/>
    </location>
</feature>